<keyword evidence="2" id="KW-1185">Reference proteome</keyword>
<gene>
    <name evidence="1" type="ORF">ELQ35_21850</name>
</gene>
<dbReference type="Proteomes" id="UP000267430">
    <property type="component" value="Unassembled WGS sequence"/>
</dbReference>
<sequence length="31" mass="3409">MLASFLLSTVVVVLLYSTASRVLIKNAYHAK</sequence>
<evidence type="ECO:0000313" key="1">
    <source>
        <dbReference type="EMBL" id="RUQ24270.1"/>
    </source>
</evidence>
<evidence type="ECO:0000313" key="2">
    <source>
        <dbReference type="Proteomes" id="UP000267430"/>
    </source>
</evidence>
<reference evidence="1 2" key="1">
    <citation type="submission" date="2018-12" db="EMBL/GenBank/DDBJ databases">
        <title>Bacillus chawlae sp. nov., Bacillus glennii sp. nov., and Bacillus saganii sp. nov. Isolated from the Vehicle Assembly Building at Kennedy Space Center where the Viking Spacecraft were Assembled.</title>
        <authorList>
            <person name="Seuylemezian A."/>
            <person name="Vaishampayan P."/>
        </authorList>
    </citation>
    <scope>NUCLEOTIDE SEQUENCE [LARGE SCALE GENOMIC DNA]</scope>
    <source>
        <strain evidence="1 2">L5</strain>
    </source>
</reference>
<dbReference type="EMBL" id="RYZZ01000052">
    <property type="protein sequence ID" value="RUQ24270.1"/>
    <property type="molecule type" value="Genomic_DNA"/>
</dbReference>
<accession>A0A3S0VU59</accession>
<comment type="caution">
    <text evidence="1">The sequence shown here is derived from an EMBL/GenBank/DDBJ whole genome shotgun (WGS) entry which is preliminary data.</text>
</comment>
<protein>
    <submittedName>
        <fullName evidence="1">Uncharacterized protein</fullName>
    </submittedName>
</protein>
<name>A0A3S0VU59_9BACI</name>
<dbReference type="AlphaFoldDB" id="A0A3S0VU59"/>
<proteinExistence type="predicted"/>
<organism evidence="1 2">
    <name type="scientific">Peribacillus cavernae</name>
    <dbReference type="NCBI Taxonomy" id="1674310"/>
    <lineage>
        <taxon>Bacteria</taxon>
        <taxon>Bacillati</taxon>
        <taxon>Bacillota</taxon>
        <taxon>Bacilli</taxon>
        <taxon>Bacillales</taxon>
        <taxon>Bacillaceae</taxon>
        <taxon>Peribacillus</taxon>
    </lineage>
</organism>